<dbReference type="RefSeq" id="WP_069307690.1">
    <property type="nucleotide sequence ID" value="NZ_MCRJ01000093.1"/>
</dbReference>
<dbReference type="GO" id="GO:0045892">
    <property type="term" value="P:negative regulation of DNA-templated transcription"/>
    <property type="evidence" value="ECO:0007669"/>
    <property type="project" value="UniProtKB-UniRule"/>
</dbReference>
<keyword evidence="2" id="KW-0238">DNA-binding</keyword>
<dbReference type="SUPFAM" id="SSF46785">
    <property type="entry name" value="Winged helix' DNA-binding domain"/>
    <property type="match status" value="1"/>
</dbReference>
<dbReference type="AlphaFoldDB" id="A0A1E3H1E9"/>
<dbReference type="Gene3D" id="1.10.10.10">
    <property type="entry name" value="Winged helix-like DNA-binding domain superfamily/Winged helix DNA-binding domain"/>
    <property type="match status" value="1"/>
</dbReference>
<proteinExistence type="predicted"/>
<evidence type="ECO:0000259" key="5">
    <source>
        <dbReference type="PROSITE" id="PS50949"/>
    </source>
</evidence>
<evidence type="ECO:0000256" key="4">
    <source>
        <dbReference type="NCBIfam" id="TIGR02018"/>
    </source>
</evidence>
<keyword evidence="3" id="KW-0804">Transcription</keyword>
<dbReference type="PANTHER" id="PTHR44846:SF16">
    <property type="entry name" value="TRANSCRIPTIONAL REGULATOR PHNF-RELATED"/>
    <property type="match status" value="1"/>
</dbReference>
<dbReference type="CDD" id="cd07377">
    <property type="entry name" value="WHTH_GntR"/>
    <property type="match status" value="1"/>
</dbReference>
<evidence type="ECO:0000256" key="2">
    <source>
        <dbReference type="ARBA" id="ARBA00023125"/>
    </source>
</evidence>
<dbReference type="Pfam" id="PF07702">
    <property type="entry name" value="UTRA"/>
    <property type="match status" value="1"/>
</dbReference>
<dbReference type="InterPro" id="IPR028978">
    <property type="entry name" value="Chorismate_lyase_/UTRA_dom_sf"/>
</dbReference>
<dbReference type="Pfam" id="PF00392">
    <property type="entry name" value="GntR"/>
    <property type="match status" value="1"/>
</dbReference>
<dbReference type="SMART" id="SM00866">
    <property type="entry name" value="UTRA"/>
    <property type="match status" value="1"/>
</dbReference>
<gene>
    <name evidence="6" type="primary">yvoA</name>
    <name evidence="6" type="ORF">A6302_03299</name>
</gene>
<accession>A0A1E3H1E9</accession>
<dbReference type="GO" id="GO:0006547">
    <property type="term" value="P:L-histidine metabolic process"/>
    <property type="evidence" value="ECO:0007669"/>
    <property type="project" value="UniProtKB-UniRule"/>
</dbReference>
<dbReference type="PANTHER" id="PTHR44846">
    <property type="entry name" value="MANNOSYL-D-GLYCERATE TRANSPORT/METABOLISM SYSTEM REPRESSOR MNGR-RELATED"/>
    <property type="match status" value="1"/>
</dbReference>
<sequence>MSRPRPVPAAGGASLHRRIRDDLERRILSGDWPPGHRVPVEHELMAAYDCSRMTVNKVLTELAAAGLVERRRRAGTFVSKPRPPSALLEIPDVKAEILALGLAYGLHFLDRRTRASSAADMHRLGVTTPREVLALRYLHIGGGRPFALEDRLIDLSSVPDAAGETFASEPPGSWLLAHVPWSEAEHRIRAIGADTETAHLLDLPPAAACLVLERRTWRNGAPVTAARTVFPAGGYELVARFHPGSGRDGDGPPRKGA</sequence>
<dbReference type="NCBIfam" id="TIGR02018">
    <property type="entry name" value="his_ut_repres"/>
    <property type="match status" value="1"/>
</dbReference>
<dbReference type="PRINTS" id="PR00035">
    <property type="entry name" value="HTHGNTR"/>
</dbReference>
<dbReference type="SMART" id="SM00345">
    <property type="entry name" value="HTH_GNTR"/>
    <property type="match status" value="1"/>
</dbReference>
<name>A0A1E3H1E9_9HYPH</name>
<evidence type="ECO:0000313" key="6">
    <source>
        <dbReference type="EMBL" id="ODN69391.1"/>
    </source>
</evidence>
<dbReference type="InterPro" id="IPR036388">
    <property type="entry name" value="WH-like_DNA-bd_sf"/>
</dbReference>
<dbReference type="GO" id="GO:0003700">
    <property type="term" value="F:DNA-binding transcription factor activity"/>
    <property type="evidence" value="ECO:0007669"/>
    <property type="project" value="UniProtKB-UniRule"/>
</dbReference>
<dbReference type="InterPro" id="IPR000524">
    <property type="entry name" value="Tscrpt_reg_HTH_GntR"/>
</dbReference>
<feature type="domain" description="HTH gntR-type" evidence="5">
    <location>
        <begin position="13"/>
        <end position="81"/>
    </location>
</feature>
<dbReference type="InterPro" id="IPR010248">
    <property type="entry name" value="His_ut_repres"/>
</dbReference>
<evidence type="ECO:0000313" key="7">
    <source>
        <dbReference type="Proteomes" id="UP000094622"/>
    </source>
</evidence>
<evidence type="ECO:0000256" key="3">
    <source>
        <dbReference type="ARBA" id="ARBA00023163"/>
    </source>
</evidence>
<dbReference type="GO" id="GO:0003677">
    <property type="term" value="F:DNA binding"/>
    <property type="evidence" value="ECO:0007669"/>
    <property type="project" value="UniProtKB-UniRule"/>
</dbReference>
<comment type="caution">
    <text evidence="6">The sequence shown here is derived from an EMBL/GenBank/DDBJ whole genome shotgun (WGS) entry which is preliminary data.</text>
</comment>
<dbReference type="InterPro" id="IPR050679">
    <property type="entry name" value="Bact_HTH_transcr_reg"/>
</dbReference>
<keyword evidence="1" id="KW-0805">Transcription regulation</keyword>
<evidence type="ECO:0000256" key="1">
    <source>
        <dbReference type="ARBA" id="ARBA00023015"/>
    </source>
</evidence>
<dbReference type="InterPro" id="IPR011663">
    <property type="entry name" value="UTRA"/>
</dbReference>
<dbReference type="FunFam" id="1.10.10.10:FF:000079">
    <property type="entry name" value="GntR family transcriptional regulator"/>
    <property type="match status" value="1"/>
</dbReference>
<dbReference type="SUPFAM" id="SSF64288">
    <property type="entry name" value="Chorismate lyase-like"/>
    <property type="match status" value="1"/>
</dbReference>
<reference evidence="6 7" key="1">
    <citation type="submission" date="2016-07" db="EMBL/GenBank/DDBJ databases">
        <title>Draft Genome Sequence of Methylobrevis pamukkalensis PK2.</title>
        <authorList>
            <person name="Vasilenko O.V."/>
            <person name="Doronina N.V."/>
            <person name="Shmareva M.N."/>
            <person name="Tarlachkov S.V."/>
            <person name="Mustakhimov I."/>
            <person name="Trotsenko Y.A."/>
        </authorList>
    </citation>
    <scope>NUCLEOTIDE SEQUENCE [LARGE SCALE GENOMIC DNA]</scope>
    <source>
        <strain evidence="6 7">PK2</strain>
    </source>
</reference>
<dbReference type="InterPro" id="IPR036390">
    <property type="entry name" value="WH_DNA-bd_sf"/>
</dbReference>
<keyword evidence="7" id="KW-1185">Reference proteome</keyword>
<dbReference type="PROSITE" id="PS50949">
    <property type="entry name" value="HTH_GNTR"/>
    <property type="match status" value="1"/>
</dbReference>
<protein>
    <recommendedName>
        <fullName evidence="4">Histidine utilization repressor</fullName>
    </recommendedName>
</protein>
<dbReference type="Proteomes" id="UP000094622">
    <property type="component" value="Unassembled WGS sequence"/>
</dbReference>
<organism evidence="6 7">
    <name type="scientific">Methylobrevis pamukkalensis</name>
    <dbReference type="NCBI Taxonomy" id="1439726"/>
    <lineage>
        <taxon>Bacteria</taxon>
        <taxon>Pseudomonadati</taxon>
        <taxon>Pseudomonadota</taxon>
        <taxon>Alphaproteobacteria</taxon>
        <taxon>Hyphomicrobiales</taxon>
        <taxon>Pleomorphomonadaceae</taxon>
        <taxon>Methylobrevis</taxon>
    </lineage>
</organism>
<dbReference type="Gene3D" id="3.40.1410.10">
    <property type="entry name" value="Chorismate lyase-like"/>
    <property type="match status" value="1"/>
</dbReference>
<dbReference type="PATRIC" id="fig|1439726.3.peg.3466"/>
<dbReference type="EMBL" id="MCRJ01000093">
    <property type="protein sequence ID" value="ODN69391.1"/>
    <property type="molecule type" value="Genomic_DNA"/>
</dbReference>